<name>A0A9P6E9X7_9AGAR</name>
<gene>
    <name evidence="1" type="ORF">CPB83DRAFT_838305</name>
</gene>
<accession>A0A9P6E9X7</accession>
<dbReference type="EMBL" id="MU157887">
    <property type="protein sequence ID" value="KAF9525187.1"/>
    <property type="molecule type" value="Genomic_DNA"/>
</dbReference>
<protein>
    <submittedName>
        <fullName evidence="1">Uncharacterized protein</fullName>
    </submittedName>
</protein>
<reference evidence="1" key="1">
    <citation type="submission" date="2020-11" db="EMBL/GenBank/DDBJ databases">
        <authorList>
            <consortium name="DOE Joint Genome Institute"/>
            <person name="Ahrendt S."/>
            <person name="Riley R."/>
            <person name="Andreopoulos W."/>
            <person name="Labutti K."/>
            <person name="Pangilinan J."/>
            <person name="Ruiz-Duenas F.J."/>
            <person name="Barrasa J.M."/>
            <person name="Sanchez-Garcia M."/>
            <person name="Camarero S."/>
            <person name="Miyauchi S."/>
            <person name="Serrano A."/>
            <person name="Linde D."/>
            <person name="Babiker R."/>
            <person name="Drula E."/>
            <person name="Ayuso-Fernandez I."/>
            <person name="Pacheco R."/>
            <person name="Padilla G."/>
            <person name="Ferreira P."/>
            <person name="Barriuso J."/>
            <person name="Kellner H."/>
            <person name="Castanera R."/>
            <person name="Alfaro M."/>
            <person name="Ramirez L."/>
            <person name="Pisabarro A.G."/>
            <person name="Kuo A."/>
            <person name="Tritt A."/>
            <person name="Lipzen A."/>
            <person name="He G."/>
            <person name="Yan M."/>
            <person name="Ng V."/>
            <person name="Cullen D."/>
            <person name="Martin F."/>
            <person name="Rosso M.-N."/>
            <person name="Henrissat B."/>
            <person name="Hibbett D."/>
            <person name="Martinez A.T."/>
            <person name="Grigoriev I.V."/>
        </authorList>
    </citation>
    <scope>NUCLEOTIDE SEQUENCE</scope>
    <source>
        <strain evidence="1">CBS 506.95</strain>
    </source>
</reference>
<evidence type="ECO:0000313" key="2">
    <source>
        <dbReference type="Proteomes" id="UP000807306"/>
    </source>
</evidence>
<keyword evidence="2" id="KW-1185">Reference proteome</keyword>
<proteinExistence type="predicted"/>
<organism evidence="1 2">
    <name type="scientific">Crepidotus variabilis</name>
    <dbReference type="NCBI Taxonomy" id="179855"/>
    <lineage>
        <taxon>Eukaryota</taxon>
        <taxon>Fungi</taxon>
        <taxon>Dikarya</taxon>
        <taxon>Basidiomycota</taxon>
        <taxon>Agaricomycotina</taxon>
        <taxon>Agaricomycetes</taxon>
        <taxon>Agaricomycetidae</taxon>
        <taxon>Agaricales</taxon>
        <taxon>Agaricineae</taxon>
        <taxon>Crepidotaceae</taxon>
        <taxon>Crepidotus</taxon>
    </lineage>
</organism>
<sequence length="204" mass="23280">MRGKEFRTMERLRASAAACEGYEVRRGTERKLCACIVVKHSYDLRKNCVGGEPSLIFAKVDCFRSVGDSAEEDGKLGQVDEYFIVSRVRCSIDMPVTFCLNLIRPYFLARSFWCSFSFRVLAVFFSLPIRIITVVQKKRKFCDLHGGAGVFSQVEKRLDFADLVPIALRRLGGECGYIGAQYFYREAYRECRAIVTVAVAQYRD</sequence>
<dbReference type="AlphaFoldDB" id="A0A9P6E9X7"/>
<comment type="caution">
    <text evidence="1">The sequence shown here is derived from an EMBL/GenBank/DDBJ whole genome shotgun (WGS) entry which is preliminary data.</text>
</comment>
<evidence type="ECO:0000313" key="1">
    <source>
        <dbReference type="EMBL" id="KAF9525187.1"/>
    </source>
</evidence>
<dbReference type="Proteomes" id="UP000807306">
    <property type="component" value="Unassembled WGS sequence"/>
</dbReference>